<accession>A0A420YLC3</accession>
<sequence length="488" mass="54487">MTGSTEYTIYPQSCFHLSRTVNCWLPLKAQQIHALDSHPDFEVKNVYFHLNHPIMWVKVVGIVVAIDEWSACRTYTIDDSSGATIECVANVPEKLNVSTTTKAEGERSKGPVVGSDVDVGDCIQVTGCIIQTKRARKIKTTVIKHLQSTAEEVRFWNKLVEFQRDVLSQPWVLTEKEVRRCRRQASEEPKDIERKQRVKERRRQARKTGLKTRSSSEAVPSEQRENPQRRSTGLERKAKRIKTADGETLKDTAGQVTEHVLRKPMPVRSSDRLPTVQNIRKTTFDTQTTVRLKETGLERTCKRSKTSQSGGTAATSLDTTRDLTEESLLEAEMKVAAKTGEAGSAPAPHRWKLVRLSTGIEGVRDPQDEVTASDKQTASRRRTTGLERKSGRPIKSGEHEARVVAPGPNQPYEDNGRRSDLEAVTHVKPSGLEPESKRPRVGRTGGGSSTEIGKRAKYITTALDAVRTRVTGLEPRKRRPTGTRIEGA</sequence>
<dbReference type="EMBL" id="QVQW01000004">
    <property type="protein sequence ID" value="RKU48668.1"/>
    <property type="molecule type" value="Genomic_DNA"/>
</dbReference>
<feature type="compositionally biased region" description="Basic and acidic residues" evidence="4">
    <location>
        <begin position="414"/>
        <end position="425"/>
    </location>
</feature>
<feature type="region of interest" description="Disordered" evidence="4">
    <location>
        <begin position="298"/>
        <end position="324"/>
    </location>
</feature>
<feature type="compositionally biased region" description="Basic and acidic residues" evidence="4">
    <location>
        <begin position="180"/>
        <end position="195"/>
    </location>
</feature>
<dbReference type="AlphaFoldDB" id="A0A420YLC3"/>
<feature type="compositionally biased region" description="Polar residues" evidence="4">
    <location>
        <begin position="306"/>
        <end position="318"/>
    </location>
</feature>
<proteinExistence type="predicted"/>
<evidence type="ECO:0000313" key="7">
    <source>
        <dbReference type="Proteomes" id="UP000275385"/>
    </source>
</evidence>
<dbReference type="InterPro" id="IPR018856">
    <property type="entry name" value="Stn1_N"/>
</dbReference>
<dbReference type="CDD" id="cd03524">
    <property type="entry name" value="RPA2_OBF_family"/>
    <property type="match status" value="1"/>
</dbReference>
<dbReference type="Gene3D" id="2.40.50.140">
    <property type="entry name" value="Nucleic acid-binding proteins"/>
    <property type="match status" value="1"/>
</dbReference>
<comment type="subcellular location">
    <subcellularLocation>
        <location evidence="1">Chromosome</location>
        <location evidence="1">Telomere</location>
    </subcellularLocation>
</comment>
<evidence type="ECO:0000256" key="4">
    <source>
        <dbReference type="SAM" id="MobiDB-lite"/>
    </source>
</evidence>
<dbReference type="Pfam" id="PF10451">
    <property type="entry name" value="Stn1"/>
    <property type="match status" value="1"/>
</dbReference>
<feature type="compositionally biased region" description="Basic and acidic residues" evidence="4">
    <location>
        <begin position="384"/>
        <end position="402"/>
    </location>
</feature>
<evidence type="ECO:0000259" key="5">
    <source>
        <dbReference type="Pfam" id="PF10451"/>
    </source>
</evidence>
<keyword evidence="3" id="KW-0779">Telomere</keyword>
<evidence type="ECO:0000256" key="1">
    <source>
        <dbReference type="ARBA" id="ARBA00004574"/>
    </source>
</evidence>
<protein>
    <recommendedName>
        <fullName evidence="5">CST complex subunit Stn1 N-terminal domain-containing protein</fullName>
    </recommendedName>
</protein>
<feature type="compositionally biased region" description="Basic residues" evidence="4">
    <location>
        <begin position="196"/>
        <end position="210"/>
    </location>
</feature>
<feature type="region of interest" description="Disordered" evidence="4">
    <location>
        <begin position="469"/>
        <end position="488"/>
    </location>
</feature>
<reference evidence="6 7" key="1">
    <citation type="submission" date="2018-08" db="EMBL/GenBank/DDBJ databases">
        <title>Draft genome of the lignicolous fungus Coniochaeta pulveracea.</title>
        <authorList>
            <person name="Borstlap C.J."/>
            <person name="De Witt R.N."/>
            <person name="Botha A."/>
            <person name="Volschenk H."/>
        </authorList>
    </citation>
    <scope>NUCLEOTIDE SEQUENCE [LARGE SCALE GENOMIC DNA]</scope>
    <source>
        <strain evidence="6 7">CAB683</strain>
    </source>
</reference>
<evidence type="ECO:0000256" key="2">
    <source>
        <dbReference type="ARBA" id="ARBA00022454"/>
    </source>
</evidence>
<dbReference type="OrthoDB" id="77828at2759"/>
<feature type="region of interest" description="Disordered" evidence="4">
    <location>
        <begin position="180"/>
        <end position="256"/>
    </location>
</feature>
<feature type="region of interest" description="Disordered" evidence="4">
    <location>
        <begin position="358"/>
        <end position="456"/>
    </location>
</feature>
<dbReference type="SUPFAM" id="SSF50249">
    <property type="entry name" value="Nucleic acid-binding proteins"/>
    <property type="match status" value="1"/>
</dbReference>
<dbReference type="InterPro" id="IPR012340">
    <property type="entry name" value="NA-bd_OB-fold"/>
</dbReference>
<evidence type="ECO:0000313" key="6">
    <source>
        <dbReference type="EMBL" id="RKU48668.1"/>
    </source>
</evidence>
<keyword evidence="2" id="KW-0158">Chromosome</keyword>
<organism evidence="6 7">
    <name type="scientific">Coniochaeta pulveracea</name>
    <dbReference type="NCBI Taxonomy" id="177199"/>
    <lineage>
        <taxon>Eukaryota</taxon>
        <taxon>Fungi</taxon>
        <taxon>Dikarya</taxon>
        <taxon>Ascomycota</taxon>
        <taxon>Pezizomycotina</taxon>
        <taxon>Sordariomycetes</taxon>
        <taxon>Sordariomycetidae</taxon>
        <taxon>Coniochaetales</taxon>
        <taxon>Coniochaetaceae</taxon>
        <taxon>Coniochaeta</taxon>
    </lineage>
</organism>
<feature type="domain" description="CST complex subunit Stn1 N-terminal" evidence="5">
    <location>
        <begin position="36"/>
        <end position="186"/>
    </location>
</feature>
<keyword evidence="7" id="KW-1185">Reference proteome</keyword>
<comment type="caution">
    <text evidence="6">The sequence shown here is derived from an EMBL/GenBank/DDBJ whole genome shotgun (WGS) entry which is preliminary data.</text>
</comment>
<dbReference type="GO" id="GO:0000781">
    <property type="term" value="C:chromosome, telomeric region"/>
    <property type="evidence" value="ECO:0007669"/>
    <property type="project" value="UniProtKB-SubCell"/>
</dbReference>
<dbReference type="Proteomes" id="UP000275385">
    <property type="component" value="Unassembled WGS sequence"/>
</dbReference>
<gene>
    <name evidence="6" type="ORF">DL546_009423</name>
</gene>
<feature type="compositionally biased region" description="Basic and acidic residues" evidence="4">
    <location>
        <begin position="222"/>
        <end position="250"/>
    </location>
</feature>
<name>A0A420YLC3_9PEZI</name>
<evidence type="ECO:0000256" key="3">
    <source>
        <dbReference type="ARBA" id="ARBA00022895"/>
    </source>
</evidence>